<evidence type="ECO:0000256" key="6">
    <source>
        <dbReference type="ARBA" id="ARBA00023136"/>
    </source>
</evidence>
<dbReference type="PANTHER" id="PTHR42703:SF1">
    <property type="entry name" value="NA(+)_H(+) ANTIPORTER SUBUNIT D1"/>
    <property type="match status" value="1"/>
</dbReference>
<comment type="subcellular location">
    <subcellularLocation>
        <location evidence="1">Cell membrane</location>
        <topology evidence="1">Multi-pass membrane protein</topology>
    </subcellularLocation>
    <subcellularLocation>
        <location evidence="7">Membrane</location>
        <topology evidence="7">Multi-pass membrane protein</topology>
    </subcellularLocation>
</comment>
<feature type="domain" description="NADH:quinone oxidoreductase/Mrp antiporter transmembrane" evidence="9">
    <location>
        <begin position="122"/>
        <end position="412"/>
    </location>
</feature>
<feature type="transmembrane region" description="Helical" evidence="8">
    <location>
        <begin position="68"/>
        <end position="91"/>
    </location>
</feature>
<feature type="transmembrane region" description="Helical" evidence="8">
    <location>
        <begin position="266"/>
        <end position="285"/>
    </location>
</feature>
<dbReference type="InterPro" id="IPR003918">
    <property type="entry name" value="NADH_UbQ_OxRdtase"/>
</dbReference>
<comment type="caution">
    <text evidence="10">The sequence shown here is derived from an EMBL/GenBank/DDBJ whole genome shotgun (WGS) entry which is preliminary data.</text>
</comment>
<gene>
    <name evidence="10" type="ORF">JOC47_001502</name>
</gene>
<dbReference type="InterPro" id="IPR050586">
    <property type="entry name" value="CPA3_Na-H_Antiporter_D"/>
</dbReference>
<feature type="transmembrane region" description="Helical" evidence="8">
    <location>
        <begin position="126"/>
        <end position="144"/>
    </location>
</feature>
<evidence type="ECO:0000313" key="11">
    <source>
        <dbReference type="Proteomes" id="UP000774000"/>
    </source>
</evidence>
<feature type="transmembrane region" description="Helical" evidence="8">
    <location>
        <begin position="156"/>
        <end position="175"/>
    </location>
</feature>
<feature type="transmembrane region" description="Helical" evidence="8">
    <location>
        <begin position="29"/>
        <end position="48"/>
    </location>
</feature>
<dbReference type="Pfam" id="PF00361">
    <property type="entry name" value="Proton_antipo_M"/>
    <property type="match status" value="1"/>
</dbReference>
<evidence type="ECO:0000256" key="3">
    <source>
        <dbReference type="ARBA" id="ARBA00022475"/>
    </source>
</evidence>
<keyword evidence="4 7" id="KW-0812">Transmembrane</keyword>
<dbReference type="AlphaFoldDB" id="A0A938XS28"/>
<protein>
    <submittedName>
        <fullName evidence="10">Proton-translocating NADH-quinone oxidoreductase chain N</fullName>
    </submittedName>
</protein>
<dbReference type="Proteomes" id="UP000774000">
    <property type="component" value="Unassembled WGS sequence"/>
</dbReference>
<evidence type="ECO:0000256" key="5">
    <source>
        <dbReference type="ARBA" id="ARBA00022989"/>
    </source>
</evidence>
<feature type="transmembrane region" description="Helical" evidence="8">
    <location>
        <begin position="325"/>
        <end position="344"/>
    </location>
</feature>
<dbReference type="PRINTS" id="PR01437">
    <property type="entry name" value="NUOXDRDTASE4"/>
</dbReference>
<evidence type="ECO:0000256" key="1">
    <source>
        <dbReference type="ARBA" id="ARBA00004651"/>
    </source>
</evidence>
<name>A0A938XS28_9FIRM</name>
<sequence>MVWLIIYPLLTAFILGIIKRIIADYLDFITLSIFSGYLLIVFKITSSIGSNGIEYFLGSWEKLLGIRLHLAADGVFMVWLIALLTYLILIYCSSYIQENKAKYYILIYVLTASLMGLVLTADFFNLYVWFEIASIVSYSLAAINQNRNNFEGVLKYIVVGSIGGMLVLLAIILSYKLTGTLDLAEIAIRSQNISDFQQATIKILLLVGFGSKIALVPLHAWLPDVYTNANVTFNALSSALILKTVLYSLIKVLHNLFGGAFFSSKLQIIVMMWGVITFLVAHLLAYQQQNIKRLLAYSSIAHLGYLIMVFSLGTEKGLIAANFHLLNHALMKSALFLLSGILSLRIKSYLIRDWQGLGYKFPYSTLLFTGVSLAIIGLPPFNGFVSKWLMVQAIIDAGYVNIAFTILIGTILSLVYYLRIIKVLYSRRKNWEEEFDNNYKESKRLTAVTTVLAGSCLVLGIIPGPMLELINKTISILGG</sequence>
<feature type="transmembrane region" description="Helical" evidence="8">
    <location>
        <begin position="233"/>
        <end position="254"/>
    </location>
</feature>
<feature type="transmembrane region" description="Helical" evidence="8">
    <location>
        <begin position="294"/>
        <end position="313"/>
    </location>
</feature>
<evidence type="ECO:0000313" key="10">
    <source>
        <dbReference type="EMBL" id="MBM7556651.1"/>
    </source>
</evidence>
<evidence type="ECO:0000259" key="9">
    <source>
        <dbReference type="Pfam" id="PF00361"/>
    </source>
</evidence>
<feature type="transmembrane region" description="Helical" evidence="8">
    <location>
        <begin position="6"/>
        <end position="22"/>
    </location>
</feature>
<dbReference type="GO" id="GO:0008137">
    <property type="term" value="F:NADH dehydrogenase (ubiquinone) activity"/>
    <property type="evidence" value="ECO:0007669"/>
    <property type="project" value="InterPro"/>
</dbReference>
<keyword evidence="11" id="KW-1185">Reference proteome</keyword>
<keyword evidence="6 8" id="KW-0472">Membrane</keyword>
<dbReference type="InterPro" id="IPR001750">
    <property type="entry name" value="ND/Mrp_TM"/>
</dbReference>
<proteinExistence type="inferred from homology"/>
<keyword evidence="5 8" id="KW-1133">Transmembrane helix</keyword>
<evidence type="ECO:0000256" key="4">
    <source>
        <dbReference type="ARBA" id="ARBA00022692"/>
    </source>
</evidence>
<dbReference type="EMBL" id="JAFBDQ010000006">
    <property type="protein sequence ID" value="MBM7556651.1"/>
    <property type="molecule type" value="Genomic_DNA"/>
</dbReference>
<evidence type="ECO:0000256" key="7">
    <source>
        <dbReference type="RuleBase" id="RU000320"/>
    </source>
</evidence>
<dbReference type="PANTHER" id="PTHR42703">
    <property type="entry name" value="NADH DEHYDROGENASE"/>
    <property type="match status" value="1"/>
</dbReference>
<organism evidence="10 11">
    <name type="scientific">Halanaerobacter jeridensis</name>
    <dbReference type="NCBI Taxonomy" id="706427"/>
    <lineage>
        <taxon>Bacteria</taxon>
        <taxon>Bacillati</taxon>
        <taxon>Bacillota</taxon>
        <taxon>Clostridia</taxon>
        <taxon>Halanaerobiales</taxon>
        <taxon>Halobacteroidaceae</taxon>
        <taxon>Halanaerobacter</taxon>
    </lineage>
</organism>
<comment type="similarity">
    <text evidence="2">Belongs to the CPA3 antiporters (TC 2.A.63) subunit D family.</text>
</comment>
<accession>A0A938XS28</accession>
<feature type="transmembrane region" description="Helical" evidence="8">
    <location>
        <begin position="445"/>
        <end position="462"/>
    </location>
</feature>
<feature type="transmembrane region" description="Helical" evidence="8">
    <location>
        <begin position="103"/>
        <end position="120"/>
    </location>
</feature>
<dbReference type="GO" id="GO:0005886">
    <property type="term" value="C:plasma membrane"/>
    <property type="evidence" value="ECO:0007669"/>
    <property type="project" value="UniProtKB-SubCell"/>
</dbReference>
<evidence type="ECO:0000256" key="2">
    <source>
        <dbReference type="ARBA" id="ARBA00005346"/>
    </source>
</evidence>
<evidence type="ECO:0000256" key="8">
    <source>
        <dbReference type="SAM" id="Phobius"/>
    </source>
</evidence>
<dbReference type="RefSeq" id="WP_204701426.1">
    <property type="nucleotide sequence ID" value="NZ_JAFBDQ010000006.1"/>
</dbReference>
<feature type="transmembrane region" description="Helical" evidence="8">
    <location>
        <begin position="199"/>
        <end position="221"/>
    </location>
</feature>
<feature type="transmembrane region" description="Helical" evidence="8">
    <location>
        <begin position="397"/>
        <end position="418"/>
    </location>
</feature>
<keyword evidence="3" id="KW-1003">Cell membrane</keyword>
<dbReference type="GO" id="GO:0042773">
    <property type="term" value="P:ATP synthesis coupled electron transport"/>
    <property type="evidence" value="ECO:0007669"/>
    <property type="project" value="InterPro"/>
</dbReference>
<feature type="transmembrane region" description="Helical" evidence="8">
    <location>
        <begin position="365"/>
        <end position="385"/>
    </location>
</feature>
<reference evidence="10" key="1">
    <citation type="submission" date="2021-01" db="EMBL/GenBank/DDBJ databases">
        <title>Genomic Encyclopedia of Type Strains, Phase IV (KMG-IV): sequencing the most valuable type-strain genomes for metagenomic binning, comparative biology and taxonomic classification.</title>
        <authorList>
            <person name="Goeker M."/>
        </authorList>
    </citation>
    <scope>NUCLEOTIDE SEQUENCE</scope>
    <source>
        <strain evidence="10">DSM 23230</strain>
    </source>
</reference>